<accession>A0ACB8C269</accession>
<evidence type="ECO:0000313" key="1">
    <source>
        <dbReference type="EMBL" id="KAH7932926.1"/>
    </source>
</evidence>
<name>A0ACB8C269_DERSI</name>
<proteinExistence type="predicted"/>
<protein>
    <submittedName>
        <fullName evidence="1">Uncharacterized protein</fullName>
    </submittedName>
</protein>
<keyword evidence="2" id="KW-1185">Reference proteome</keyword>
<gene>
    <name evidence="1" type="ORF">HPB49_005059</name>
</gene>
<organism evidence="1 2">
    <name type="scientific">Dermacentor silvarum</name>
    <name type="common">Tick</name>
    <dbReference type="NCBI Taxonomy" id="543639"/>
    <lineage>
        <taxon>Eukaryota</taxon>
        <taxon>Metazoa</taxon>
        <taxon>Ecdysozoa</taxon>
        <taxon>Arthropoda</taxon>
        <taxon>Chelicerata</taxon>
        <taxon>Arachnida</taxon>
        <taxon>Acari</taxon>
        <taxon>Parasitiformes</taxon>
        <taxon>Ixodida</taxon>
        <taxon>Ixodoidea</taxon>
        <taxon>Ixodidae</taxon>
        <taxon>Rhipicephalinae</taxon>
        <taxon>Dermacentor</taxon>
    </lineage>
</organism>
<dbReference type="Proteomes" id="UP000821865">
    <property type="component" value="Chromosome 9"/>
</dbReference>
<sequence>MARQYLPNAFRGYVFAERHQESWESVADYVTTLRWLAGNFGVGGEEFPLTEMLRDRLAFEITDKVVQHHLLEEKQQTFEAAYELIVEAETTAMQREVALHRLEPTRNRKRRGRNA</sequence>
<evidence type="ECO:0000313" key="2">
    <source>
        <dbReference type="Proteomes" id="UP000821865"/>
    </source>
</evidence>
<dbReference type="EMBL" id="CM023478">
    <property type="protein sequence ID" value="KAH7932926.1"/>
    <property type="molecule type" value="Genomic_DNA"/>
</dbReference>
<comment type="caution">
    <text evidence="1">The sequence shown here is derived from an EMBL/GenBank/DDBJ whole genome shotgun (WGS) entry which is preliminary data.</text>
</comment>
<reference evidence="1" key="1">
    <citation type="submission" date="2020-05" db="EMBL/GenBank/DDBJ databases">
        <title>Large-scale comparative analyses of tick genomes elucidate their genetic diversity and vector capacities.</title>
        <authorList>
            <person name="Jia N."/>
            <person name="Wang J."/>
            <person name="Shi W."/>
            <person name="Du L."/>
            <person name="Sun Y."/>
            <person name="Zhan W."/>
            <person name="Jiang J."/>
            <person name="Wang Q."/>
            <person name="Zhang B."/>
            <person name="Ji P."/>
            <person name="Sakyi L.B."/>
            <person name="Cui X."/>
            <person name="Yuan T."/>
            <person name="Jiang B."/>
            <person name="Yang W."/>
            <person name="Lam T.T.-Y."/>
            <person name="Chang Q."/>
            <person name="Ding S."/>
            <person name="Wang X."/>
            <person name="Zhu J."/>
            <person name="Ruan X."/>
            <person name="Zhao L."/>
            <person name="Wei J."/>
            <person name="Que T."/>
            <person name="Du C."/>
            <person name="Cheng J."/>
            <person name="Dai P."/>
            <person name="Han X."/>
            <person name="Huang E."/>
            <person name="Gao Y."/>
            <person name="Liu J."/>
            <person name="Shao H."/>
            <person name="Ye R."/>
            <person name="Li L."/>
            <person name="Wei W."/>
            <person name="Wang X."/>
            <person name="Wang C."/>
            <person name="Yang T."/>
            <person name="Huo Q."/>
            <person name="Li W."/>
            <person name="Guo W."/>
            <person name="Chen H."/>
            <person name="Zhou L."/>
            <person name="Ni X."/>
            <person name="Tian J."/>
            <person name="Zhou Y."/>
            <person name="Sheng Y."/>
            <person name="Liu T."/>
            <person name="Pan Y."/>
            <person name="Xia L."/>
            <person name="Li J."/>
            <person name="Zhao F."/>
            <person name="Cao W."/>
        </authorList>
    </citation>
    <scope>NUCLEOTIDE SEQUENCE</scope>
    <source>
        <strain evidence="1">Dsil-2018</strain>
    </source>
</reference>